<dbReference type="SUPFAM" id="SSF109604">
    <property type="entry name" value="HD-domain/PDEase-like"/>
    <property type="match status" value="1"/>
</dbReference>
<dbReference type="AlphaFoldDB" id="A0A448D6J1"/>
<dbReference type="PANTHER" id="PTHR35569">
    <property type="entry name" value="CYANAMIDE HYDRATASE DDI2-RELATED"/>
    <property type="match status" value="1"/>
</dbReference>
<dbReference type="STRING" id="493.BWD07_03775"/>
<dbReference type="Pfam" id="PF01966">
    <property type="entry name" value="HD"/>
    <property type="match status" value="1"/>
</dbReference>
<dbReference type="InterPro" id="IPR006674">
    <property type="entry name" value="HD_domain"/>
</dbReference>
<gene>
    <name evidence="2" type="ORF">NCTC10296_00638</name>
</gene>
<sequence>MSNIGKYQWAKQTSGILNMREKFELMLMIIQSEWKLACEKRRYRNKLLERADEITIPDSRLIRNVFQDLEILYSPTLQLHCIRTYCWAFLLARADKVHTDLEQLYLASMLHDLGLAPQHVHHAQCGCFAVYGAEQATQLLEKHDADKSLQHIVYEAISAHLNPWISPSDFHNVSIYVGQGAFLDVTGKRLFKIHTENKNTVLQAYPRTSFQTEILATMSQPHHKSTRAGLMQKAFIKMVKSNPLDI</sequence>
<evidence type="ECO:0000313" key="2">
    <source>
        <dbReference type="EMBL" id="VEF00005.1"/>
    </source>
</evidence>
<dbReference type="RefSeq" id="WP_085416056.1">
    <property type="nucleotide sequence ID" value="NZ_CAUJPY010000018.1"/>
</dbReference>
<dbReference type="Proteomes" id="UP000279284">
    <property type="component" value="Chromosome"/>
</dbReference>
<keyword evidence="3" id="KW-1185">Reference proteome</keyword>
<dbReference type="GO" id="GO:0016787">
    <property type="term" value="F:hydrolase activity"/>
    <property type="evidence" value="ECO:0007669"/>
    <property type="project" value="UniProtKB-KW"/>
</dbReference>
<dbReference type="EMBL" id="LR134313">
    <property type="protein sequence ID" value="VEF00005.1"/>
    <property type="molecule type" value="Genomic_DNA"/>
</dbReference>
<organism evidence="2 3">
    <name type="scientific">Neisseria canis</name>
    <dbReference type="NCBI Taxonomy" id="493"/>
    <lineage>
        <taxon>Bacteria</taxon>
        <taxon>Pseudomonadati</taxon>
        <taxon>Pseudomonadota</taxon>
        <taxon>Betaproteobacteria</taxon>
        <taxon>Neisseriales</taxon>
        <taxon>Neisseriaceae</taxon>
        <taxon>Neisseria</taxon>
    </lineage>
</organism>
<name>A0A448D6J1_9NEIS</name>
<protein>
    <submittedName>
        <fullName evidence="2">Predicted HD superfamily hydrolase</fullName>
    </submittedName>
</protein>
<reference evidence="2 3" key="1">
    <citation type="submission" date="2018-12" db="EMBL/GenBank/DDBJ databases">
        <authorList>
            <consortium name="Pathogen Informatics"/>
        </authorList>
    </citation>
    <scope>NUCLEOTIDE SEQUENCE [LARGE SCALE GENOMIC DNA]</scope>
    <source>
        <strain evidence="2 3">NCTC10296</strain>
    </source>
</reference>
<proteinExistence type="predicted"/>
<dbReference type="OrthoDB" id="8478129at2"/>
<evidence type="ECO:0000259" key="1">
    <source>
        <dbReference type="Pfam" id="PF01966"/>
    </source>
</evidence>
<dbReference type="Gene3D" id="1.10.3210.10">
    <property type="entry name" value="Hypothetical protein af1432"/>
    <property type="match status" value="1"/>
</dbReference>
<dbReference type="PANTHER" id="PTHR35569:SF1">
    <property type="entry name" value="CYANAMIDE HYDRATASE DDI2-RELATED"/>
    <property type="match status" value="1"/>
</dbReference>
<dbReference type="KEGG" id="nci:NCTC10296_00638"/>
<evidence type="ECO:0000313" key="3">
    <source>
        <dbReference type="Proteomes" id="UP000279284"/>
    </source>
</evidence>
<feature type="domain" description="HD" evidence="1">
    <location>
        <begin position="80"/>
        <end position="166"/>
    </location>
</feature>
<keyword evidence="2" id="KW-0378">Hydrolase</keyword>
<accession>A0A448D6J1</accession>